<reference evidence="2 3" key="1">
    <citation type="submission" date="2018-05" db="EMBL/GenBank/DDBJ databases">
        <title>Genomic Encyclopedia of Type Strains, Phase IV (KMG-IV): sequencing the most valuable type-strain genomes for metagenomic binning, comparative biology and taxonomic classification.</title>
        <authorList>
            <person name="Goeker M."/>
        </authorList>
    </citation>
    <scope>NUCLEOTIDE SEQUENCE [LARGE SCALE GENOMIC DNA]</scope>
    <source>
        <strain evidence="2 3">DSM 24995</strain>
    </source>
</reference>
<keyword evidence="2" id="KW-0489">Methyltransferase</keyword>
<keyword evidence="3" id="KW-1185">Reference proteome</keyword>
<dbReference type="Pfam" id="PF13649">
    <property type="entry name" value="Methyltransf_25"/>
    <property type="match status" value="1"/>
</dbReference>
<dbReference type="Proteomes" id="UP000248057">
    <property type="component" value="Unassembled WGS sequence"/>
</dbReference>
<name>A0A2V3YCH8_9FIRM</name>
<dbReference type="EMBL" id="QJKD01000001">
    <property type="protein sequence ID" value="PXX57101.1"/>
    <property type="molecule type" value="Genomic_DNA"/>
</dbReference>
<gene>
    <name evidence="2" type="ORF">DFR60_101409</name>
</gene>
<feature type="domain" description="Methyltransferase" evidence="1">
    <location>
        <begin position="84"/>
        <end position="175"/>
    </location>
</feature>
<dbReference type="GO" id="GO:0032259">
    <property type="term" value="P:methylation"/>
    <property type="evidence" value="ECO:0007669"/>
    <property type="project" value="UniProtKB-KW"/>
</dbReference>
<dbReference type="GO" id="GO:0008168">
    <property type="term" value="F:methyltransferase activity"/>
    <property type="evidence" value="ECO:0007669"/>
    <property type="project" value="UniProtKB-KW"/>
</dbReference>
<evidence type="ECO:0000313" key="2">
    <source>
        <dbReference type="EMBL" id="PXX57101.1"/>
    </source>
</evidence>
<protein>
    <submittedName>
        <fullName evidence="2">Methyltransferase family protein</fullName>
    </submittedName>
</protein>
<dbReference type="InterPro" id="IPR041698">
    <property type="entry name" value="Methyltransf_25"/>
</dbReference>
<comment type="caution">
    <text evidence="2">The sequence shown here is derived from an EMBL/GenBank/DDBJ whole genome shotgun (WGS) entry which is preliminary data.</text>
</comment>
<organism evidence="2 3">
    <name type="scientific">Hungatella effluvii</name>
    <dbReference type="NCBI Taxonomy" id="1096246"/>
    <lineage>
        <taxon>Bacteria</taxon>
        <taxon>Bacillati</taxon>
        <taxon>Bacillota</taxon>
        <taxon>Clostridia</taxon>
        <taxon>Lachnospirales</taxon>
        <taxon>Lachnospiraceae</taxon>
        <taxon>Hungatella</taxon>
    </lineage>
</organism>
<dbReference type="AlphaFoldDB" id="A0A2V3YCH8"/>
<dbReference type="SUPFAM" id="SSF53335">
    <property type="entry name" value="S-adenosyl-L-methionine-dependent methyltransferases"/>
    <property type="match status" value="1"/>
</dbReference>
<dbReference type="GeneID" id="86059754"/>
<sequence>MILIIIEEMGPQMKENQNREGGFMMDYSSGNKRAWEYNAYEFWLKEEGPPSKKADKIRENPAAMLKKYSAYFETYEGRKIANICGSCGKKAVPLAVLGAEVTVFDISQDNRRYAMELAEAAEVHLEYEVCDVLEIDMDKYGGCFDVVFMEGGVLHYFHDIDAFMRVMYELLKPGGTMICSDFHPFTKIADILNLEQPSMSYFSTAVFEGEMAHARFYEDSVRQQMPRCSYRKYTVSEIVNAVINNKFILKRFDEHPAWDNPDVPGEFMITADRGVR</sequence>
<dbReference type="InterPro" id="IPR029063">
    <property type="entry name" value="SAM-dependent_MTases_sf"/>
</dbReference>
<keyword evidence="2" id="KW-0808">Transferase</keyword>
<proteinExistence type="predicted"/>
<evidence type="ECO:0000313" key="3">
    <source>
        <dbReference type="Proteomes" id="UP000248057"/>
    </source>
</evidence>
<dbReference type="RefSeq" id="WP_243004958.1">
    <property type="nucleotide sequence ID" value="NZ_QJKD01000001.1"/>
</dbReference>
<dbReference type="Gene3D" id="3.40.50.150">
    <property type="entry name" value="Vaccinia Virus protein VP39"/>
    <property type="match status" value="1"/>
</dbReference>
<evidence type="ECO:0000259" key="1">
    <source>
        <dbReference type="Pfam" id="PF13649"/>
    </source>
</evidence>
<accession>A0A2V3YCH8</accession>
<dbReference type="CDD" id="cd02440">
    <property type="entry name" value="AdoMet_MTases"/>
    <property type="match status" value="1"/>
</dbReference>